<dbReference type="Proteomes" id="UP000499080">
    <property type="component" value="Unassembled WGS sequence"/>
</dbReference>
<keyword evidence="3" id="KW-1185">Reference proteome</keyword>
<organism evidence="2 3">
    <name type="scientific">Araneus ventricosus</name>
    <name type="common">Orbweaver spider</name>
    <name type="synonym">Epeira ventricosa</name>
    <dbReference type="NCBI Taxonomy" id="182803"/>
    <lineage>
        <taxon>Eukaryota</taxon>
        <taxon>Metazoa</taxon>
        <taxon>Ecdysozoa</taxon>
        <taxon>Arthropoda</taxon>
        <taxon>Chelicerata</taxon>
        <taxon>Arachnida</taxon>
        <taxon>Araneae</taxon>
        <taxon>Araneomorphae</taxon>
        <taxon>Entelegynae</taxon>
        <taxon>Araneoidea</taxon>
        <taxon>Araneidae</taxon>
        <taxon>Araneus</taxon>
    </lineage>
</organism>
<evidence type="ECO:0000256" key="1">
    <source>
        <dbReference type="SAM" id="SignalP"/>
    </source>
</evidence>
<evidence type="ECO:0000313" key="2">
    <source>
        <dbReference type="EMBL" id="GBM78624.1"/>
    </source>
</evidence>
<accession>A0A4Y2ILY1</accession>
<dbReference type="AlphaFoldDB" id="A0A4Y2ILY1"/>
<evidence type="ECO:0000313" key="3">
    <source>
        <dbReference type="Proteomes" id="UP000499080"/>
    </source>
</evidence>
<feature type="chain" id="PRO_5021225925" evidence="1">
    <location>
        <begin position="21"/>
        <end position="125"/>
    </location>
</feature>
<protein>
    <submittedName>
        <fullName evidence="2">Uncharacterized protein</fullName>
    </submittedName>
</protein>
<keyword evidence="1" id="KW-0732">Signal</keyword>
<name>A0A4Y2ILY1_ARAVE</name>
<feature type="signal peptide" evidence="1">
    <location>
        <begin position="1"/>
        <end position="20"/>
    </location>
</feature>
<proteinExistence type="predicted"/>
<reference evidence="2 3" key="1">
    <citation type="journal article" date="2019" name="Sci. Rep.">
        <title>Orb-weaving spider Araneus ventricosus genome elucidates the spidroin gene catalogue.</title>
        <authorList>
            <person name="Kono N."/>
            <person name="Nakamura H."/>
            <person name="Ohtoshi R."/>
            <person name="Moran D.A.P."/>
            <person name="Shinohara A."/>
            <person name="Yoshida Y."/>
            <person name="Fujiwara M."/>
            <person name="Mori M."/>
            <person name="Tomita M."/>
            <person name="Arakawa K."/>
        </authorList>
    </citation>
    <scope>NUCLEOTIDE SEQUENCE [LARGE SCALE GENOMIC DNA]</scope>
</reference>
<dbReference type="EMBL" id="BGPR01002766">
    <property type="protein sequence ID" value="GBM78624.1"/>
    <property type="molecule type" value="Genomic_DNA"/>
</dbReference>
<gene>
    <name evidence="2" type="ORF">AVEN_94589_1</name>
</gene>
<sequence>MIRHVCILLHVKLATYCIKSLPLYGADIGEGCQLRCRPLIYRSYHERPGAPNADGAVEERIGFLAYHLKVRQVEESRGYLGSSLLYDLIIFQLSRRYKDGNAWMIPLGISTKQDRGAACFAFILP</sequence>
<comment type="caution">
    <text evidence="2">The sequence shown here is derived from an EMBL/GenBank/DDBJ whole genome shotgun (WGS) entry which is preliminary data.</text>
</comment>